<dbReference type="RefSeq" id="WP_251917965.1">
    <property type="nucleotide sequence ID" value="NZ_JAMRXG010000022.1"/>
</dbReference>
<protein>
    <submittedName>
        <fullName evidence="1">Uncharacterized protein</fullName>
    </submittedName>
</protein>
<dbReference type="EMBL" id="JAMRXG010000022">
    <property type="protein sequence ID" value="MCM6778454.1"/>
    <property type="molecule type" value="Genomic_DNA"/>
</dbReference>
<dbReference type="Proteomes" id="UP001139157">
    <property type="component" value="Unassembled WGS sequence"/>
</dbReference>
<accession>A0A9X2ECR8</accession>
<keyword evidence="2" id="KW-1185">Reference proteome</keyword>
<dbReference type="AlphaFoldDB" id="A0A9X2ECR8"/>
<gene>
    <name evidence="1" type="ORF">NDR86_33690</name>
</gene>
<evidence type="ECO:0000313" key="2">
    <source>
        <dbReference type="Proteomes" id="UP001139157"/>
    </source>
</evidence>
<sequence>MPTDRPESKQGLRYHSPAIKPSHYAFARPREPEAILEPAPYGDFTAGCERACCRIDEATGGLLTNLLSRIIDRRLSY</sequence>
<organism evidence="1 2">
    <name type="scientific">Nocardia pulmonis</name>
    <dbReference type="NCBI Taxonomy" id="2951408"/>
    <lineage>
        <taxon>Bacteria</taxon>
        <taxon>Bacillati</taxon>
        <taxon>Actinomycetota</taxon>
        <taxon>Actinomycetes</taxon>
        <taxon>Mycobacteriales</taxon>
        <taxon>Nocardiaceae</taxon>
        <taxon>Nocardia</taxon>
    </lineage>
</organism>
<proteinExistence type="predicted"/>
<evidence type="ECO:0000313" key="1">
    <source>
        <dbReference type="EMBL" id="MCM6778454.1"/>
    </source>
</evidence>
<comment type="caution">
    <text evidence="1">The sequence shown here is derived from an EMBL/GenBank/DDBJ whole genome shotgun (WGS) entry which is preliminary data.</text>
</comment>
<name>A0A9X2ECR8_9NOCA</name>
<reference evidence="1" key="1">
    <citation type="submission" date="2022-06" db="EMBL/GenBank/DDBJ databases">
        <title>Novel species in genus nocardia.</title>
        <authorList>
            <person name="Li F."/>
        </authorList>
    </citation>
    <scope>NUCLEOTIDE SEQUENCE</scope>
    <source>
        <strain evidence="1">CDC141</strain>
    </source>
</reference>